<dbReference type="PANTHER" id="PTHR43569:SF2">
    <property type="entry name" value="AMIDOHYDROLASE-RELATED DOMAIN-CONTAINING PROTEIN"/>
    <property type="match status" value="1"/>
</dbReference>
<dbReference type="PANTHER" id="PTHR43569">
    <property type="entry name" value="AMIDOHYDROLASE"/>
    <property type="match status" value="1"/>
</dbReference>
<evidence type="ECO:0000259" key="2">
    <source>
        <dbReference type="Pfam" id="PF04909"/>
    </source>
</evidence>
<reference evidence="4" key="1">
    <citation type="journal article" date="2019" name="Int. J. Syst. Evol. Microbiol.">
        <title>The Global Catalogue of Microorganisms (GCM) 10K type strain sequencing project: providing services to taxonomists for standard genome sequencing and annotation.</title>
        <authorList>
            <consortium name="The Broad Institute Genomics Platform"/>
            <consortium name="The Broad Institute Genome Sequencing Center for Infectious Disease"/>
            <person name="Wu L."/>
            <person name="Ma J."/>
        </authorList>
    </citation>
    <scope>NUCLEOTIDE SEQUENCE [LARGE SCALE GENOMIC DNA]</scope>
    <source>
        <strain evidence="4">TBRC 1826</strain>
    </source>
</reference>
<dbReference type="Pfam" id="PF04909">
    <property type="entry name" value="Amidohydro_2"/>
    <property type="match status" value="1"/>
</dbReference>
<comment type="similarity">
    <text evidence="1">Belongs to the metallo-dependent hydrolases superfamily.</text>
</comment>
<dbReference type="InterPro" id="IPR032466">
    <property type="entry name" value="Metal_Hydrolase"/>
</dbReference>
<dbReference type="Proteomes" id="UP001595847">
    <property type="component" value="Unassembled WGS sequence"/>
</dbReference>
<evidence type="ECO:0000313" key="4">
    <source>
        <dbReference type="Proteomes" id="UP001595847"/>
    </source>
</evidence>
<protein>
    <submittedName>
        <fullName evidence="3">Amidohydrolase family protein</fullName>
    </submittedName>
</protein>
<dbReference type="EMBL" id="JBHSBH010000015">
    <property type="protein sequence ID" value="MFC3999091.1"/>
    <property type="molecule type" value="Genomic_DNA"/>
</dbReference>
<dbReference type="InterPro" id="IPR052350">
    <property type="entry name" value="Metallo-dep_Lactonases"/>
</dbReference>
<dbReference type="Gene3D" id="3.20.20.140">
    <property type="entry name" value="Metal-dependent hydrolases"/>
    <property type="match status" value="1"/>
</dbReference>
<gene>
    <name evidence="3" type="ORF">ACFOVU_24445</name>
</gene>
<name>A0ABV8FWR0_9ACTN</name>
<comment type="caution">
    <text evidence="3">The sequence shown here is derived from an EMBL/GenBank/DDBJ whole genome shotgun (WGS) entry which is preliminary data.</text>
</comment>
<dbReference type="InterPro" id="IPR006680">
    <property type="entry name" value="Amidohydro-rel"/>
</dbReference>
<dbReference type="SUPFAM" id="SSF51556">
    <property type="entry name" value="Metallo-dependent hydrolases"/>
    <property type="match status" value="1"/>
</dbReference>
<accession>A0ABV8FWR0</accession>
<feature type="domain" description="Amidohydrolase-related" evidence="2">
    <location>
        <begin position="4"/>
        <end position="278"/>
    </location>
</feature>
<proteinExistence type="inferred from homology"/>
<evidence type="ECO:0000256" key="1">
    <source>
        <dbReference type="ARBA" id="ARBA00038310"/>
    </source>
</evidence>
<sequence length="293" mass="31269">MSVIDAHQHFWRLSPGRYTWLGPGDAPIARSWDEHDLAPLIEGTGVTRTVLVQAENSRADTDDMLAACDRWPVAAAVVGWVPLERPAEAAAELERRTADPRFVGVRHLNHNEPDPDWLVRPDVAESLRLLPPHGLTFDIVAIGERDLAHVAALADLLPDLTIVVDHLGAPPIAGGDPGPWAAALAEAAARPNVVAKVSGLGTLTGTPDWTAEALRPFTDHALRAFGAGRLMFGGDWPVCELAGGYRRVRAAIDACTADWPPADRARLFSGTATEVYGLAGLLGETGQGLPQGR</sequence>
<dbReference type="RefSeq" id="WP_378537327.1">
    <property type="nucleotide sequence ID" value="NZ_JBHSBH010000015.1"/>
</dbReference>
<organism evidence="3 4">
    <name type="scientific">Nocardiopsis sediminis</name>
    <dbReference type="NCBI Taxonomy" id="1778267"/>
    <lineage>
        <taxon>Bacteria</taxon>
        <taxon>Bacillati</taxon>
        <taxon>Actinomycetota</taxon>
        <taxon>Actinomycetes</taxon>
        <taxon>Streptosporangiales</taxon>
        <taxon>Nocardiopsidaceae</taxon>
        <taxon>Nocardiopsis</taxon>
    </lineage>
</organism>
<keyword evidence="4" id="KW-1185">Reference proteome</keyword>
<evidence type="ECO:0000313" key="3">
    <source>
        <dbReference type="EMBL" id="MFC3999091.1"/>
    </source>
</evidence>